<dbReference type="GeneID" id="111138845"/>
<dbReference type="RefSeq" id="XP_022346459.1">
    <property type="nucleotide sequence ID" value="XM_022490751.1"/>
</dbReference>
<evidence type="ECO:0000256" key="1">
    <source>
        <dbReference type="ARBA" id="ARBA00022468"/>
    </source>
</evidence>
<dbReference type="GO" id="GO:0005096">
    <property type="term" value="F:GTPase activator activity"/>
    <property type="evidence" value="ECO:0007669"/>
    <property type="project" value="UniProtKB-KW"/>
</dbReference>
<dbReference type="InterPro" id="IPR000198">
    <property type="entry name" value="RhoGAP_dom"/>
</dbReference>
<accession>A0A2Y9IH05</accession>
<evidence type="ECO:0000313" key="5">
    <source>
        <dbReference type="RefSeq" id="XP_022346459.1"/>
    </source>
</evidence>
<dbReference type="InterPro" id="IPR051576">
    <property type="entry name" value="PX-Rho_GAP"/>
</dbReference>
<feature type="region of interest" description="Disordered" evidence="2">
    <location>
        <begin position="300"/>
        <end position="397"/>
    </location>
</feature>
<dbReference type="InterPro" id="IPR008936">
    <property type="entry name" value="Rho_GTPase_activation_prot"/>
</dbReference>
<keyword evidence="4" id="KW-1185">Reference proteome</keyword>
<dbReference type="PANTHER" id="PTHR15729:SF12">
    <property type="entry name" value="RHO GTPASE-ACTIVATING PROTEIN 30"/>
    <property type="match status" value="1"/>
</dbReference>
<feature type="domain" description="Rho-GAP" evidence="3">
    <location>
        <begin position="20"/>
        <end position="215"/>
    </location>
</feature>
<keyword evidence="1" id="KW-0343">GTPase activation</keyword>
<dbReference type="PROSITE" id="PS50238">
    <property type="entry name" value="RHOGAP"/>
    <property type="match status" value="1"/>
</dbReference>
<dbReference type="FunFam" id="1.10.555.10:FF:000002">
    <property type="entry name" value="rho GTPase-activating protein 32 isoform X1"/>
    <property type="match status" value="1"/>
</dbReference>
<dbReference type="Proteomes" id="UP000248482">
    <property type="component" value="Unplaced"/>
</dbReference>
<feature type="compositionally biased region" description="Low complexity" evidence="2">
    <location>
        <begin position="770"/>
        <end position="785"/>
    </location>
</feature>
<feature type="region of interest" description="Disordered" evidence="2">
    <location>
        <begin position="450"/>
        <end position="497"/>
    </location>
</feature>
<dbReference type="CDD" id="cd04384">
    <property type="entry name" value="RhoGAP_CdGAP"/>
    <property type="match status" value="1"/>
</dbReference>
<feature type="region of interest" description="Disordered" evidence="2">
    <location>
        <begin position="583"/>
        <end position="702"/>
    </location>
</feature>
<feature type="compositionally biased region" description="Acidic residues" evidence="2">
    <location>
        <begin position="360"/>
        <end position="376"/>
    </location>
</feature>
<sequence>MKSRQKGKKKSSSKERVFGCDLQEQLQRSGQEVPQVLKSCAEFVEEYGVVDGIYRLSGVSSNIQKLRQEFEAERKPDLRKDVYLQDIHCVSSLCKAYFRELPDPLLTYRLYDKFADAVGVQLEPERLVKILEVLRELPVPNYRTLEFLMRHLVHMASFSAQTNMHARNLAIVWAPNLLRSKDIEASGFNGTAAFMEVRVQSIVVEFILTHVDQLFGGAALSGGEMESGWRSLPGARASGNPDDLMPRSLPCHLPSILQAGDGPPQMRPYHTIIELAEHKRKGSLKVRKWRSIFNLGRSGHETKRKLPRGAEDREDKSDKATLRPAKSMDSLSAAAGTGDEPEVLVGPGSPRPSPLLPDSLENDSAEAAEGEQEPEAEALGGTNSEPGTPRAGRSAIRAGGCSRAERCVGVHISDPYNVNLPLHITSILNVPPNIISNVSLARLTRGLECPALQPRPSPASGPGPGPGPPDEKLEASSATGPLADSGPEDMAPALEDCLSQEVQDSFSFLEDSSSSEPEWVGVEDGEVAQAGAAGAAFSPGEDDPGMGYLEELLRVGPQVEEFSVEPPLDDLSLDEAQFVLAPSCCSPDSAAPRPEGEEESGEEVFLSAYDDLSPLLMPKHPTWEGPGSLEEETAGCGRQGAPGQAEGEDACCKVGEAKEAEPENTWAIREEAEGSPESEATPQPPQLEEIEPEGQLSPEGCNLCPCPLGSPSGVGMRLASSLVQVQQVRSVPVVPPKPQFAKMPSAMCSKIHVAPANPCPRPGRLDGTPGERAWGSRASRSSWRNGGSLSFDAAVALARDRQRTEAQGVRRTQTCTGGGDYSLIPRTSPCSMIPAYSPRPLSCLELPPEDTEGSGHRSRHSLPPREHQPPDPLLSPQRRSYAFETQATPGMGEDL</sequence>
<gene>
    <name evidence="5" type="primary">LOC111138845</name>
</gene>
<evidence type="ECO:0000259" key="3">
    <source>
        <dbReference type="PROSITE" id="PS50238"/>
    </source>
</evidence>
<name>A0A2Y9IH05_ENHLU</name>
<dbReference type="SMART" id="SM00324">
    <property type="entry name" value="RhoGAP"/>
    <property type="match status" value="1"/>
</dbReference>
<evidence type="ECO:0000313" key="4">
    <source>
        <dbReference type="Proteomes" id="UP000248482"/>
    </source>
</evidence>
<dbReference type="GO" id="GO:0007264">
    <property type="term" value="P:small GTPase-mediated signal transduction"/>
    <property type="evidence" value="ECO:0007669"/>
    <property type="project" value="TreeGrafter"/>
</dbReference>
<dbReference type="Pfam" id="PF00620">
    <property type="entry name" value="RhoGAP"/>
    <property type="match status" value="1"/>
</dbReference>
<protein>
    <submittedName>
        <fullName evidence="5">Rho GTPase-activating protein 30 isoform X2</fullName>
    </submittedName>
</protein>
<feature type="region of interest" description="Disordered" evidence="2">
    <location>
        <begin position="759"/>
        <end position="785"/>
    </location>
</feature>
<dbReference type="Gene3D" id="1.10.555.10">
    <property type="entry name" value="Rho GTPase activation protein"/>
    <property type="match status" value="1"/>
</dbReference>
<evidence type="ECO:0000256" key="2">
    <source>
        <dbReference type="SAM" id="MobiDB-lite"/>
    </source>
</evidence>
<reference evidence="5" key="1">
    <citation type="submission" date="2025-08" db="UniProtKB">
        <authorList>
            <consortium name="RefSeq"/>
        </authorList>
    </citation>
    <scope>IDENTIFICATION</scope>
    <source>
        <tissue evidence="5">Blood</tissue>
    </source>
</reference>
<dbReference type="AlphaFoldDB" id="A0A2Y9IH05"/>
<organism evidence="4 5">
    <name type="scientific">Enhydra lutris kenyoni</name>
    <name type="common">northern sea otter</name>
    <dbReference type="NCBI Taxonomy" id="391180"/>
    <lineage>
        <taxon>Eukaryota</taxon>
        <taxon>Metazoa</taxon>
        <taxon>Chordata</taxon>
        <taxon>Craniata</taxon>
        <taxon>Vertebrata</taxon>
        <taxon>Euteleostomi</taxon>
        <taxon>Mammalia</taxon>
        <taxon>Eutheria</taxon>
        <taxon>Laurasiatheria</taxon>
        <taxon>Carnivora</taxon>
        <taxon>Caniformia</taxon>
        <taxon>Musteloidea</taxon>
        <taxon>Mustelidae</taxon>
        <taxon>Lutrinae</taxon>
        <taxon>Enhydra</taxon>
    </lineage>
</organism>
<feature type="compositionally biased region" description="Basic and acidic residues" evidence="2">
    <location>
        <begin position="308"/>
        <end position="321"/>
    </location>
</feature>
<feature type="region of interest" description="Disordered" evidence="2">
    <location>
        <begin position="841"/>
        <end position="895"/>
    </location>
</feature>
<dbReference type="SUPFAM" id="SSF48350">
    <property type="entry name" value="GTPase activation domain, GAP"/>
    <property type="match status" value="1"/>
</dbReference>
<feature type="compositionally biased region" description="Pro residues" evidence="2">
    <location>
        <begin position="453"/>
        <end position="468"/>
    </location>
</feature>
<dbReference type="PANTHER" id="PTHR15729">
    <property type="entry name" value="CDC42 GTPASE-ACTIVATING PROTEIN"/>
    <property type="match status" value="1"/>
</dbReference>
<proteinExistence type="predicted"/>